<feature type="non-terminal residue" evidence="1">
    <location>
        <position position="1"/>
    </location>
</feature>
<evidence type="ECO:0000313" key="1">
    <source>
        <dbReference type="EMBL" id="KIK25366.1"/>
    </source>
</evidence>
<feature type="non-terminal residue" evidence="1">
    <location>
        <position position="90"/>
    </location>
</feature>
<gene>
    <name evidence="1" type="ORF">PISMIDRAFT_41848</name>
</gene>
<dbReference type="AlphaFoldDB" id="A0A0C9Z7N4"/>
<reference evidence="1 2" key="1">
    <citation type="submission" date="2014-04" db="EMBL/GenBank/DDBJ databases">
        <authorList>
            <consortium name="DOE Joint Genome Institute"/>
            <person name="Kuo A."/>
            <person name="Kohler A."/>
            <person name="Costa M.D."/>
            <person name="Nagy L.G."/>
            <person name="Floudas D."/>
            <person name="Copeland A."/>
            <person name="Barry K.W."/>
            <person name="Cichocki N."/>
            <person name="Veneault-Fourrey C."/>
            <person name="LaButti K."/>
            <person name="Lindquist E.A."/>
            <person name="Lipzen A."/>
            <person name="Lundell T."/>
            <person name="Morin E."/>
            <person name="Murat C."/>
            <person name="Sun H."/>
            <person name="Tunlid A."/>
            <person name="Henrissat B."/>
            <person name="Grigoriev I.V."/>
            <person name="Hibbett D.S."/>
            <person name="Martin F."/>
            <person name="Nordberg H.P."/>
            <person name="Cantor M.N."/>
            <person name="Hua S.X."/>
        </authorList>
    </citation>
    <scope>NUCLEOTIDE SEQUENCE [LARGE SCALE GENOMIC DNA]</scope>
    <source>
        <strain evidence="1 2">441</strain>
    </source>
</reference>
<sequence>YPCAVIHWFDKIGDGPDVDTGMWIVHPLLLLNCSPNFSIIHTDVIYHAIHLIPIYENQFISHDIQPHHSYDAFHVFYVNKYANHHAFKIA</sequence>
<evidence type="ECO:0000313" key="2">
    <source>
        <dbReference type="Proteomes" id="UP000054018"/>
    </source>
</evidence>
<accession>A0A0C9Z7N4</accession>
<keyword evidence="2" id="KW-1185">Reference proteome</keyword>
<reference evidence="2" key="2">
    <citation type="submission" date="2015-01" db="EMBL/GenBank/DDBJ databases">
        <title>Evolutionary Origins and Diversification of the Mycorrhizal Mutualists.</title>
        <authorList>
            <consortium name="DOE Joint Genome Institute"/>
            <consortium name="Mycorrhizal Genomics Consortium"/>
            <person name="Kohler A."/>
            <person name="Kuo A."/>
            <person name="Nagy L.G."/>
            <person name="Floudas D."/>
            <person name="Copeland A."/>
            <person name="Barry K.W."/>
            <person name="Cichocki N."/>
            <person name="Veneault-Fourrey C."/>
            <person name="LaButti K."/>
            <person name="Lindquist E.A."/>
            <person name="Lipzen A."/>
            <person name="Lundell T."/>
            <person name="Morin E."/>
            <person name="Murat C."/>
            <person name="Riley R."/>
            <person name="Ohm R."/>
            <person name="Sun H."/>
            <person name="Tunlid A."/>
            <person name="Henrissat B."/>
            <person name="Grigoriev I.V."/>
            <person name="Hibbett D.S."/>
            <person name="Martin F."/>
        </authorList>
    </citation>
    <scope>NUCLEOTIDE SEQUENCE [LARGE SCALE GENOMIC DNA]</scope>
    <source>
        <strain evidence="2">441</strain>
    </source>
</reference>
<protein>
    <submittedName>
        <fullName evidence="1">Uncharacterized protein</fullName>
    </submittedName>
</protein>
<dbReference type="STRING" id="765257.A0A0C9Z7N4"/>
<organism evidence="1 2">
    <name type="scientific">Pisolithus microcarpus 441</name>
    <dbReference type="NCBI Taxonomy" id="765257"/>
    <lineage>
        <taxon>Eukaryota</taxon>
        <taxon>Fungi</taxon>
        <taxon>Dikarya</taxon>
        <taxon>Basidiomycota</taxon>
        <taxon>Agaricomycotina</taxon>
        <taxon>Agaricomycetes</taxon>
        <taxon>Agaricomycetidae</taxon>
        <taxon>Boletales</taxon>
        <taxon>Sclerodermatineae</taxon>
        <taxon>Pisolithaceae</taxon>
        <taxon>Pisolithus</taxon>
    </lineage>
</organism>
<dbReference type="EMBL" id="KN833708">
    <property type="protein sequence ID" value="KIK25366.1"/>
    <property type="molecule type" value="Genomic_DNA"/>
</dbReference>
<dbReference type="Proteomes" id="UP000054018">
    <property type="component" value="Unassembled WGS sequence"/>
</dbReference>
<dbReference type="OrthoDB" id="3187773at2759"/>
<dbReference type="HOGENOM" id="CLU_006344_16_0_1"/>
<proteinExistence type="predicted"/>
<name>A0A0C9Z7N4_9AGAM</name>